<feature type="domain" description="Abortive phage infection protein C-terminal" evidence="1">
    <location>
        <begin position="260"/>
        <end position="506"/>
    </location>
</feature>
<evidence type="ECO:0000313" key="2">
    <source>
        <dbReference type="EMBL" id="OPG15587.1"/>
    </source>
</evidence>
<comment type="caution">
    <text evidence="2">The sequence shown here is derived from an EMBL/GenBank/DDBJ whole genome shotgun (WGS) entry which is preliminary data.</text>
</comment>
<dbReference type="RefSeq" id="WP_079291171.1">
    <property type="nucleotide sequence ID" value="NZ_MWPS01000027.1"/>
</dbReference>
<dbReference type="EMBL" id="MWPS01000027">
    <property type="protein sequence ID" value="OPG15587.1"/>
    <property type="molecule type" value="Genomic_DNA"/>
</dbReference>
<dbReference type="Proteomes" id="UP000190229">
    <property type="component" value="Unassembled WGS sequence"/>
</dbReference>
<dbReference type="AlphaFoldDB" id="A0A1V4ERN8"/>
<name>A0A1V4ERN8_9BACL</name>
<evidence type="ECO:0000313" key="3">
    <source>
        <dbReference type="Proteomes" id="UP000190229"/>
    </source>
</evidence>
<keyword evidence="3" id="KW-1185">Reference proteome</keyword>
<gene>
    <name evidence="2" type="ORF">B2M26_10995</name>
</gene>
<evidence type="ECO:0000259" key="1">
    <source>
        <dbReference type="Pfam" id="PF10592"/>
    </source>
</evidence>
<proteinExistence type="predicted"/>
<sequence>MPAIRNNSQILLEEMLKQEREEHQENLSIDKFFEFYAASEILKTYEVGYDEIEAGLVGDALDGGVDGIYLLVNGDVICEDEDNKGKYKKNVDVELIIIQAKFSNSFVEDPLLKLSRVSKNLLDLEFDRTKFEGRYCDRVLTSFDLFRKTYMSLISKKPKLSIIYHYVSKGIEVHPNVQRQANDLVDDVSGMFPDARVEVKFLGADALLKMSQFRSNDVHRLKVAENPMSSSGQVFIALVNLADYYEFLTDEEGKLIKHLFESNVRDYQGKTNVNNEIQKTLQSIDDEDFWWLNNGVTIVASEVSAPGRKELIIHNPEIVNGLQTSSEIHRYFSWNIEKVDTEKRNILVRVIVPESEETRDRIIRATNSQTSIPKSSLRVTDPIHRQIEDYMKPRGLFYDRRKNYYKNEGKKPREIISVSFLAQCLMSVLVQKPDFARARPSTLLDDENVYNKLYNMNNDLNTYYVISYLGRETELKLKLSGTYSSAEINDIRFYVLYAVCVKLTGQIRPTNRIIAALTLDDVEQIIATSIDLVFSLYKSLGGNEKIAKGNDLTSRLKVELIELISVTGSENTKSAM</sequence>
<protein>
    <recommendedName>
        <fullName evidence="1">Abortive phage infection protein C-terminal domain-containing protein</fullName>
    </recommendedName>
</protein>
<reference evidence="2 3" key="1">
    <citation type="submission" date="2017-02" db="EMBL/GenBank/DDBJ databases">
        <title>Draft genome of Acidibacillus ferrooxidans Huett2.</title>
        <authorList>
            <person name="Schopf S."/>
        </authorList>
    </citation>
    <scope>NUCLEOTIDE SEQUENCE [LARGE SCALE GENOMIC DNA]</scope>
    <source>
        <strain evidence="2 3">Huett2</strain>
    </source>
</reference>
<organism evidence="2 3">
    <name type="scientific">Ferroacidibacillus organovorans</name>
    <dbReference type="NCBI Taxonomy" id="1765683"/>
    <lineage>
        <taxon>Bacteria</taxon>
        <taxon>Bacillati</taxon>
        <taxon>Bacillota</taxon>
        <taxon>Bacilli</taxon>
        <taxon>Bacillales</taxon>
        <taxon>Alicyclobacillaceae</taxon>
        <taxon>Ferroacidibacillus</taxon>
    </lineage>
</organism>
<accession>A0A1V4ERN8</accession>
<dbReference type="Pfam" id="PF10592">
    <property type="entry name" value="AIPR"/>
    <property type="match status" value="1"/>
</dbReference>
<dbReference type="InterPro" id="IPR018891">
    <property type="entry name" value="AIPR_C"/>
</dbReference>